<evidence type="ECO:0000313" key="10">
    <source>
        <dbReference type="Proteomes" id="UP000188726"/>
    </source>
</evidence>
<dbReference type="PANTHER" id="PTHR32322:SF2">
    <property type="entry name" value="EAMA DOMAIN-CONTAINING PROTEIN"/>
    <property type="match status" value="1"/>
</dbReference>
<feature type="transmembrane region" description="Helical" evidence="6">
    <location>
        <begin position="265"/>
        <end position="281"/>
    </location>
</feature>
<evidence type="ECO:0000313" key="11">
    <source>
        <dbReference type="Proteomes" id="UP000189021"/>
    </source>
</evidence>
<proteinExistence type="inferred from homology"/>
<feature type="transmembrane region" description="Helical" evidence="6">
    <location>
        <begin position="180"/>
        <end position="200"/>
    </location>
</feature>
<feature type="transmembrane region" description="Helical" evidence="6">
    <location>
        <begin position="116"/>
        <end position="137"/>
    </location>
</feature>
<keyword evidence="5 6" id="KW-0472">Membrane</keyword>
<evidence type="ECO:0000256" key="2">
    <source>
        <dbReference type="ARBA" id="ARBA00007362"/>
    </source>
</evidence>
<comment type="similarity">
    <text evidence="2">Belongs to the EamA transporter family.</text>
</comment>
<dbReference type="Pfam" id="PF00892">
    <property type="entry name" value="EamA"/>
    <property type="match status" value="2"/>
</dbReference>
<comment type="caution">
    <text evidence="9">The sequence shown here is derived from an EMBL/GenBank/DDBJ whole genome shotgun (WGS) entry which is preliminary data.</text>
</comment>
<dbReference type="Proteomes" id="UP000189021">
    <property type="component" value="Unassembled WGS sequence"/>
</dbReference>
<feature type="transmembrane region" description="Helical" evidence="6">
    <location>
        <begin position="241"/>
        <end position="259"/>
    </location>
</feature>
<evidence type="ECO:0000256" key="6">
    <source>
        <dbReference type="SAM" id="Phobius"/>
    </source>
</evidence>
<feature type="transmembrane region" description="Helical" evidence="6">
    <location>
        <begin position="90"/>
        <end position="109"/>
    </location>
</feature>
<keyword evidence="4 6" id="KW-1133">Transmembrane helix</keyword>
<evidence type="ECO:0000259" key="7">
    <source>
        <dbReference type="Pfam" id="PF00892"/>
    </source>
</evidence>
<feature type="transmembrane region" description="Helical" evidence="6">
    <location>
        <begin position="212"/>
        <end position="234"/>
    </location>
</feature>
<gene>
    <name evidence="8" type="ORF">BZG00_04195</name>
    <name evidence="9" type="ORF">BZG09_03615</name>
</gene>
<feature type="transmembrane region" description="Helical" evidence="6">
    <location>
        <begin position="33"/>
        <end position="53"/>
    </location>
</feature>
<evidence type="ECO:0000256" key="4">
    <source>
        <dbReference type="ARBA" id="ARBA00022989"/>
    </source>
</evidence>
<evidence type="ECO:0000256" key="1">
    <source>
        <dbReference type="ARBA" id="ARBA00004141"/>
    </source>
</evidence>
<dbReference type="InterPro" id="IPR050638">
    <property type="entry name" value="AA-Vitamin_Transporters"/>
</dbReference>
<dbReference type="Proteomes" id="UP000188726">
    <property type="component" value="Unassembled WGS sequence"/>
</dbReference>
<feature type="transmembrane region" description="Helical" evidence="6">
    <location>
        <begin position="65"/>
        <end position="84"/>
    </location>
</feature>
<evidence type="ECO:0000313" key="8">
    <source>
        <dbReference type="EMBL" id="OOE40611.1"/>
    </source>
</evidence>
<protein>
    <submittedName>
        <fullName evidence="9">EamA family transporter</fullName>
    </submittedName>
</protein>
<dbReference type="EMBL" id="MUEO01000006">
    <property type="protein sequence ID" value="OOE45506.1"/>
    <property type="molecule type" value="Genomic_DNA"/>
</dbReference>
<evidence type="ECO:0000256" key="5">
    <source>
        <dbReference type="ARBA" id="ARBA00023136"/>
    </source>
</evidence>
<dbReference type="SUPFAM" id="SSF103481">
    <property type="entry name" value="Multidrug resistance efflux transporter EmrE"/>
    <property type="match status" value="2"/>
</dbReference>
<sequence>MPFLLPLAAVLIWAINTIVNKMSVTVIAPGAMAFYRWFFAILVLTPFCLPTVWRQRRAVGRLAPRLAVLALLGMVTNQSVAYFAAQTTTATNMALIMSLVPMLSLLISVPTLGQPLTTRAGIGAMLSFGGLVYMLTLGKPLSLFHAGASVGDGLMLVCASSYALYCVLLKRWTMALSNWVSVYVQALFAVIMLLPVLWMAPSPTIPADAYPLVGFAALGASVIAPAVWLHAIALNGASRTAMYMNLLPVMTAAIAVVVLGETLTQYHLLGGGLVMLGVAISQQSRRRSCA</sequence>
<keyword evidence="3 6" id="KW-0812">Transmembrane</keyword>
<dbReference type="InterPro" id="IPR000620">
    <property type="entry name" value="EamA_dom"/>
</dbReference>
<name>A0AB36K7T0_9GAMM</name>
<keyword evidence="11" id="KW-1185">Reference proteome</keyword>
<evidence type="ECO:0000313" key="9">
    <source>
        <dbReference type="EMBL" id="OOE45506.1"/>
    </source>
</evidence>
<accession>A0AB36K7T0</accession>
<dbReference type="RefSeq" id="WP_077457028.1">
    <property type="nucleotide sequence ID" value="NZ_CP040022.1"/>
</dbReference>
<comment type="subcellular location">
    <subcellularLocation>
        <location evidence="1">Membrane</location>
        <topology evidence="1">Multi-pass membrane protein</topology>
    </subcellularLocation>
</comment>
<dbReference type="AlphaFoldDB" id="A0AB36K7T0"/>
<feature type="domain" description="EamA" evidence="7">
    <location>
        <begin position="4"/>
        <end position="135"/>
    </location>
</feature>
<feature type="transmembrane region" description="Helical" evidence="6">
    <location>
        <begin position="143"/>
        <end position="168"/>
    </location>
</feature>
<dbReference type="EMBL" id="MUEK01000003">
    <property type="protein sequence ID" value="OOE40611.1"/>
    <property type="molecule type" value="Genomic_DNA"/>
</dbReference>
<organism evidence="9 10">
    <name type="scientific">Salinivibrio kushneri</name>
    <dbReference type="NCBI Taxonomy" id="1908198"/>
    <lineage>
        <taxon>Bacteria</taxon>
        <taxon>Pseudomonadati</taxon>
        <taxon>Pseudomonadota</taxon>
        <taxon>Gammaproteobacteria</taxon>
        <taxon>Vibrionales</taxon>
        <taxon>Vibrionaceae</taxon>
        <taxon>Salinivibrio</taxon>
    </lineage>
</organism>
<dbReference type="InterPro" id="IPR037185">
    <property type="entry name" value="EmrE-like"/>
</dbReference>
<reference evidence="10 11" key="1">
    <citation type="journal article" date="2017" name="Genome Announc.">
        <title>Draft Genome Sequences of Salinivibrio proteolyticus, Salinivibrio sharmensis, Salinivibrio siamensis, Salinivibrio costicola subsp. alcaliphilus, Salinivibrio costicola subsp. vallismortis, and 29 New Isolates Belonging to the Genus Salinivibrio.</title>
        <authorList>
            <person name="Lopez-Hermoso C."/>
            <person name="de la Haba R.R."/>
            <person name="Sanchez-Porro C."/>
            <person name="Bayliss S.C."/>
            <person name="Feil E.J."/>
            <person name="Ventosa A."/>
        </authorList>
    </citation>
    <scope>NUCLEOTIDE SEQUENCE [LARGE SCALE GENOMIC DNA]</scope>
    <source>
        <strain evidence="8 11">AL184</strain>
        <strain evidence="9 10">IC202</strain>
    </source>
</reference>
<dbReference type="PANTHER" id="PTHR32322">
    <property type="entry name" value="INNER MEMBRANE TRANSPORTER"/>
    <property type="match status" value="1"/>
</dbReference>
<dbReference type="GO" id="GO:0016020">
    <property type="term" value="C:membrane"/>
    <property type="evidence" value="ECO:0007669"/>
    <property type="project" value="UniProtKB-SubCell"/>
</dbReference>
<evidence type="ECO:0000256" key="3">
    <source>
        <dbReference type="ARBA" id="ARBA00022692"/>
    </source>
</evidence>
<feature type="domain" description="EamA" evidence="7">
    <location>
        <begin position="151"/>
        <end position="280"/>
    </location>
</feature>